<protein>
    <submittedName>
        <fullName evidence="1">Uncharacterized protein</fullName>
    </submittedName>
</protein>
<accession>A0ACB8AS64</accession>
<reference evidence="1" key="1">
    <citation type="journal article" date="2021" name="New Phytol.">
        <title>Evolutionary innovations through gain and loss of genes in the ectomycorrhizal Boletales.</title>
        <authorList>
            <person name="Wu G."/>
            <person name="Miyauchi S."/>
            <person name="Morin E."/>
            <person name="Kuo A."/>
            <person name="Drula E."/>
            <person name="Varga T."/>
            <person name="Kohler A."/>
            <person name="Feng B."/>
            <person name="Cao Y."/>
            <person name="Lipzen A."/>
            <person name="Daum C."/>
            <person name="Hundley H."/>
            <person name="Pangilinan J."/>
            <person name="Johnson J."/>
            <person name="Barry K."/>
            <person name="LaButti K."/>
            <person name="Ng V."/>
            <person name="Ahrendt S."/>
            <person name="Min B."/>
            <person name="Choi I.G."/>
            <person name="Park H."/>
            <person name="Plett J.M."/>
            <person name="Magnuson J."/>
            <person name="Spatafora J.W."/>
            <person name="Nagy L.G."/>
            <person name="Henrissat B."/>
            <person name="Grigoriev I.V."/>
            <person name="Yang Z.L."/>
            <person name="Xu J."/>
            <person name="Martin F.M."/>
        </authorList>
    </citation>
    <scope>NUCLEOTIDE SEQUENCE</scope>
    <source>
        <strain evidence="1">ATCC 28755</strain>
    </source>
</reference>
<evidence type="ECO:0000313" key="1">
    <source>
        <dbReference type="EMBL" id="KAH7916055.1"/>
    </source>
</evidence>
<sequence length="110" mass="12536">MRLFAWKSNLCYHKIYPVSPTHALTLTFVCNSVMYCIPSASNGYTARTREIRCMDLGEEALGSYKARQGGCTQIQFFNEADNLKCTNCGLEFSKMYLRQNAYIEIKDLPA</sequence>
<evidence type="ECO:0000313" key="2">
    <source>
        <dbReference type="Proteomes" id="UP000790377"/>
    </source>
</evidence>
<dbReference type="EMBL" id="MU267594">
    <property type="protein sequence ID" value="KAH7916055.1"/>
    <property type="molecule type" value="Genomic_DNA"/>
</dbReference>
<proteinExistence type="predicted"/>
<name>A0ACB8AS64_9AGAM</name>
<organism evidence="1 2">
    <name type="scientific">Hygrophoropsis aurantiaca</name>
    <dbReference type="NCBI Taxonomy" id="72124"/>
    <lineage>
        <taxon>Eukaryota</taxon>
        <taxon>Fungi</taxon>
        <taxon>Dikarya</taxon>
        <taxon>Basidiomycota</taxon>
        <taxon>Agaricomycotina</taxon>
        <taxon>Agaricomycetes</taxon>
        <taxon>Agaricomycetidae</taxon>
        <taxon>Boletales</taxon>
        <taxon>Coniophorineae</taxon>
        <taxon>Hygrophoropsidaceae</taxon>
        <taxon>Hygrophoropsis</taxon>
    </lineage>
</organism>
<keyword evidence="2" id="KW-1185">Reference proteome</keyword>
<dbReference type="Proteomes" id="UP000790377">
    <property type="component" value="Unassembled WGS sequence"/>
</dbReference>
<comment type="caution">
    <text evidence="1">The sequence shown here is derived from an EMBL/GenBank/DDBJ whole genome shotgun (WGS) entry which is preliminary data.</text>
</comment>
<gene>
    <name evidence="1" type="ORF">BJ138DRAFT_767117</name>
</gene>